<dbReference type="EMBL" id="JAADJT010000017">
    <property type="protein sequence ID" value="NGZ88147.1"/>
    <property type="molecule type" value="Genomic_DNA"/>
</dbReference>
<organism evidence="2 3">
    <name type="scientific">Duganella aceris</name>
    <dbReference type="NCBI Taxonomy" id="2703883"/>
    <lineage>
        <taxon>Bacteria</taxon>
        <taxon>Pseudomonadati</taxon>
        <taxon>Pseudomonadota</taxon>
        <taxon>Betaproteobacteria</taxon>
        <taxon>Burkholderiales</taxon>
        <taxon>Oxalobacteraceae</taxon>
        <taxon>Telluria group</taxon>
        <taxon>Duganella</taxon>
    </lineage>
</organism>
<dbReference type="SUPFAM" id="SSF56672">
    <property type="entry name" value="DNA/RNA polymerases"/>
    <property type="match status" value="1"/>
</dbReference>
<dbReference type="InterPro" id="IPR000477">
    <property type="entry name" value="RT_dom"/>
</dbReference>
<evidence type="ECO:0000313" key="3">
    <source>
        <dbReference type="Proteomes" id="UP000666369"/>
    </source>
</evidence>
<comment type="caution">
    <text evidence="2">The sequence shown here is derived from an EMBL/GenBank/DDBJ whole genome shotgun (WGS) entry which is preliminary data.</text>
</comment>
<dbReference type="InterPro" id="IPR043502">
    <property type="entry name" value="DNA/RNA_pol_sf"/>
</dbReference>
<evidence type="ECO:0000259" key="1">
    <source>
        <dbReference type="PROSITE" id="PS50878"/>
    </source>
</evidence>
<evidence type="ECO:0000313" key="2">
    <source>
        <dbReference type="EMBL" id="NGZ88147.1"/>
    </source>
</evidence>
<gene>
    <name evidence="2" type="ORF">GW587_28305</name>
</gene>
<reference evidence="2 3" key="1">
    <citation type="submission" date="2020-01" db="EMBL/GenBank/DDBJ databases">
        <authorList>
            <person name="Lee S.D."/>
        </authorList>
    </citation>
    <scope>NUCLEOTIDE SEQUENCE [LARGE SCALE GENOMIC DNA]</scope>
    <source>
        <strain evidence="2 3">SAP-35</strain>
    </source>
</reference>
<dbReference type="Proteomes" id="UP000666369">
    <property type="component" value="Unassembled WGS sequence"/>
</dbReference>
<dbReference type="Pfam" id="PF00078">
    <property type="entry name" value="RVT_1"/>
    <property type="match status" value="1"/>
</dbReference>
<keyword evidence="3" id="KW-1185">Reference proteome</keyword>
<dbReference type="PROSITE" id="PS50878">
    <property type="entry name" value="RT_POL"/>
    <property type="match status" value="1"/>
</dbReference>
<protein>
    <recommendedName>
        <fullName evidence="1">Reverse transcriptase domain-containing protein</fullName>
    </recommendedName>
</protein>
<accession>A0ABX0FUI8</accession>
<dbReference type="Gene3D" id="3.30.70.270">
    <property type="match status" value="1"/>
</dbReference>
<dbReference type="InterPro" id="IPR043128">
    <property type="entry name" value="Rev_trsase/Diguanyl_cyclase"/>
</dbReference>
<reference evidence="3" key="2">
    <citation type="submission" date="2023-07" db="EMBL/GenBank/DDBJ databases">
        <title>Duganella aceri sp. nov., isolated from tree sap.</title>
        <authorList>
            <person name="Kim I.S."/>
        </authorList>
    </citation>
    <scope>NUCLEOTIDE SEQUENCE [LARGE SCALE GENOMIC DNA]</scope>
    <source>
        <strain evidence="3">SAP-35</strain>
    </source>
</reference>
<feature type="domain" description="Reverse transcriptase" evidence="1">
    <location>
        <begin position="1"/>
        <end position="188"/>
    </location>
</feature>
<sequence length="188" mass="21402">MPAWTSKFELKPGTWVFVPTADSIKTGRELKLEIEQKWRAPEFFYHLRAGGHVKALQAHLGNSRFARLDIKNFFGSINKTRVTRCLKSIFPYPQAREMANISTVLHPVDRNSILPFGFVQSPIIASLCLHRSALGQYLQTLSRRKDLVISVYVDDIILSSDNEHDLTVALTEIKSRATRSNFIMNADK</sequence>
<proteinExistence type="predicted"/>
<name>A0ABX0FUI8_9BURK</name>